<dbReference type="PANTHER" id="PTHR45661">
    <property type="entry name" value="SURFACE ANTIGEN"/>
    <property type="match status" value="1"/>
</dbReference>
<dbReference type="EMBL" id="JAJKBJ010000013">
    <property type="protein sequence ID" value="MCL9684717.1"/>
    <property type="molecule type" value="Genomic_DNA"/>
</dbReference>
<sequence>MRLSDDGKTLEWVAPSDIKEDGSFEIPAGVTSIGKSAFEWDRKLKTITIPEGVTSIDESAFHGCSGLQTITLPKGLTSIGKSAFLCCSGLQTITLPKGLTSIGEFAFHGCSGLQTITLPKGLTSIGESAFSSCSGLQTITIPDGVTSIGELAFDGCSGLQTITLPKGITSIGERVFYNCSGLQTITIPDGVTSIGEWAFYNCSGLQTITIPDGVTSIGEWAFNGCSGLETITLPEGIVSMGYTAFFDCTNVKKILIAGKDNASIQRITDLLRDELKDKVISKEVADAIFQMRNTQLSRVAVMPEINPLYRYFHHHTPYISKVTVKNEDGESLEEECSKLPDDIFQHMNGFLLSENHYYQKAKNLMNRVSWPKDKNEMLIYENELKNIADTVIKKAKEVNKQAPTQSEKINISNTKMLFWAEPHGFEGESLLDEKREDMQYRPI</sequence>
<dbReference type="PANTHER" id="PTHR45661:SF3">
    <property type="entry name" value="IG-LIKE DOMAIN-CONTAINING PROTEIN"/>
    <property type="match status" value="1"/>
</dbReference>
<dbReference type="SUPFAM" id="SSF52058">
    <property type="entry name" value="L domain-like"/>
    <property type="match status" value="1"/>
</dbReference>
<dbReference type="RefSeq" id="WP_250421930.1">
    <property type="nucleotide sequence ID" value="NZ_JAJKBJ010000013.1"/>
</dbReference>
<name>A0A9X2D2Y5_9GAMM</name>
<dbReference type="Pfam" id="PF13306">
    <property type="entry name" value="LRR_5"/>
    <property type="match status" value="1"/>
</dbReference>
<gene>
    <name evidence="1" type="ORF">LOX96_11475</name>
</gene>
<keyword evidence="2" id="KW-1185">Reference proteome</keyword>
<evidence type="ECO:0000313" key="1">
    <source>
        <dbReference type="EMBL" id="MCL9684717.1"/>
    </source>
</evidence>
<dbReference type="Gene3D" id="3.80.10.10">
    <property type="entry name" value="Ribonuclease Inhibitor"/>
    <property type="match status" value="3"/>
</dbReference>
<dbReference type="InterPro" id="IPR053139">
    <property type="entry name" value="Surface_bspA-like"/>
</dbReference>
<protein>
    <submittedName>
        <fullName evidence="1">Leucine-rich repeat domain-containing protein</fullName>
    </submittedName>
</protein>
<organism evidence="1 2">
    <name type="scientific">Legionella maioricensis</name>
    <dbReference type="NCBI Taxonomy" id="2896528"/>
    <lineage>
        <taxon>Bacteria</taxon>
        <taxon>Pseudomonadati</taxon>
        <taxon>Pseudomonadota</taxon>
        <taxon>Gammaproteobacteria</taxon>
        <taxon>Legionellales</taxon>
        <taxon>Legionellaceae</taxon>
        <taxon>Legionella</taxon>
    </lineage>
</organism>
<dbReference type="InterPro" id="IPR026906">
    <property type="entry name" value="LRR_5"/>
</dbReference>
<dbReference type="Proteomes" id="UP001139721">
    <property type="component" value="Unassembled WGS sequence"/>
</dbReference>
<dbReference type="AlphaFoldDB" id="A0A9X2D2Y5"/>
<proteinExistence type="predicted"/>
<reference evidence="1" key="1">
    <citation type="submission" date="2021-11" db="EMBL/GenBank/DDBJ databases">
        <title>Legionella maioricencis sp. nov., a new species isolated from hot water samples in Mallorca.</title>
        <authorList>
            <person name="Crespi S."/>
            <person name="Drasar V."/>
            <person name="Salva-Serra F."/>
            <person name="Jaen-Luchoro D."/>
            <person name="Pineiro-Iglesias B."/>
            <person name="Aliaga F."/>
            <person name="Fernandez-Juarez V."/>
            <person name="Coll G."/>
            <person name="Moore E.R.B."/>
            <person name="Bennasar-Figueras A."/>
        </authorList>
    </citation>
    <scope>NUCLEOTIDE SEQUENCE</scope>
    <source>
        <strain evidence="1">HCPI-6</strain>
    </source>
</reference>
<dbReference type="InterPro" id="IPR032675">
    <property type="entry name" value="LRR_dom_sf"/>
</dbReference>
<accession>A0A9X2D2Y5</accession>
<evidence type="ECO:0000313" key="2">
    <source>
        <dbReference type="Proteomes" id="UP001139721"/>
    </source>
</evidence>
<comment type="caution">
    <text evidence="1">The sequence shown here is derived from an EMBL/GenBank/DDBJ whole genome shotgun (WGS) entry which is preliminary data.</text>
</comment>